<reference evidence="1" key="1">
    <citation type="journal article" date="2021" name="Sci. Adv.">
        <title>The American lobster genome reveals insights on longevity, neural, and immune adaptations.</title>
        <authorList>
            <person name="Polinski J.M."/>
            <person name="Zimin A.V."/>
            <person name="Clark K.F."/>
            <person name="Kohn A.B."/>
            <person name="Sadowski N."/>
            <person name="Timp W."/>
            <person name="Ptitsyn A."/>
            <person name="Khanna P."/>
            <person name="Romanova D.Y."/>
            <person name="Williams P."/>
            <person name="Greenwood S.J."/>
            <person name="Moroz L.L."/>
            <person name="Walt D.R."/>
            <person name="Bodnar A.G."/>
        </authorList>
    </citation>
    <scope>NUCLEOTIDE SEQUENCE</scope>
    <source>
        <strain evidence="1">GMGI-L3</strain>
    </source>
</reference>
<dbReference type="EMBL" id="JAHLQT010017830">
    <property type="protein sequence ID" value="KAG7169231.1"/>
    <property type="molecule type" value="Genomic_DNA"/>
</dbReference>
<proteinExistence type="predicted"/>
<dbReference type="AlphaFoldDB" id="A0A8J5K4E2"/>
<comment type="caution">
    <text evidence="1">The sequence shown here is derived from an EMBL/GenBank/DDBJ whole genome shotgun (WGS) entry which is preliminary data.</text>
</comment>
<gene>
    <name evidence="1" type="ORF">Hamer_G031637</name>
</gene>
<evidence type="ECO:0000313" key="1">
    <source>
        <dbReference type="EMBL" id="KAG7169231.1"/>
    </source>
</evidence>
<name>A0A8J5K4E2_HOMAM</name>
<accession>A0A8J5K4E2</accession>
<protein>
    <submittedName>
        <fullName evidence="1">Uncharacterized protein</fullName>
    </submittedName>
</protein>
<feature type="non-terminal residue" evidence="1">
    <location>
        <position position="1"/>
    </location>
</feature>
<dbReference type="Proteomes" id="UP000747542">
    <property type="component" value="Unassembled WGS sequence"/>
</dbReference>
<keyword evidence="2" id="KW-1185">Reference proteome</keyword>
<evidence type="ECO:0000313" key="2">
    <source>
        <dbReference type="Proteomes" id="UP000747542"/>
    </source>
</evidence>
<organism evidence="1 2">
    <name type="scientific">Homarus americanus</name>
    <name type="common">American lobster</name>
    <dbReference type="NCBI Taxonomy" id="6706"/>
    <lineage>
        <taxon>Eukaryota</taxon>
        <taxon>Metazoa</taxon>
        <taxon>Ecdysozoa</taxon>
        <taxon>Arthropoda</taxon>
        <taxon>Crustacea</taxon>
        <taxon>Multicrustacea</taxon>
        <taxon>Malacostraca</taxon>
        <taxon>Eumalacostraca</taxon>
        <taxon>Eucarida</taxon>
        <taxon>Decapoda</taxon>
        <taxon>Pleocyemata</taxon>
        <taxon>Astacidea</taxon>
        <taxon>Nephropoidea</taxon>
        <taxon>Nephropidae</taxon>
        <taxon>Homarus</taxon>
    </lineage>
</organism>
<sequence>GYDSLRFPRCLLSDLELGVLASQLRRRHVPATRLVVPGDKHETFTLSGYTVERYVLCTVVQRGDVTVFSKISSNSGIWQETSE</sequence>